<evidence type="ECO:0000313" key="2">
    <source>
        <dbReference type="Proteomes" id="UP001176961"/>
    </source>
</evidence>
<dbReference type="AlphaFoldDB" id="A0AA36GUR0"/>
<proteinExistence type="predicted"/>
<accession>A0AA36GUR0</accession>
<keyword evidence="2" id="KW-1185">Reference proteome</keyword>
<evidence type="ECO:0000313" key="1">
    <source>
        <dbReference type="EMBL" id="CAJ0598469.1"/>
    </source>
</evidence>
<sequence>MRDSASLTPPIDILLDFPSQLYYDSIHDVLESLSSSADCDTRTLRWSLQCRCSYLLETGFFGPSSNAAEIYNPSDGRSFRGN</sequence>
<organism evidence="1 2">
    <name type="scientific">Cylicocyclus nassatus</name>
    <name type="common">Nematode worm</name>
    <dbReference type="NCBI Taxonomy" id="53992"/>
    <lineage>
        <taxon>Eukaryota</taxon>
        <taxon>Metazoa</taxon>
        <taxon>Ecdysozoa</taxon>
        <taxon>Nematoda</taxon>
        <taxon>Chromadorea</taxon>
        <taxon>Rhabditida</taxon>
        <taxon>Rhabditina</taxon>
        <taxon>Rhabditomorpha</taxon>
        <taxon>Strongyloidea</taxon>
        <taxon>Strongylidae</taxon>
        <taxon>Cylicocyclus</taxon>
    </lineage>
</organism>
<dbReference type="Proteomes" id="UP001176961">
    <property type="component" value="Unassembled WGS sequence"/>
</dbReference>
<dbReference type="EMBL" id="CATQJL010000223">
    <property type="protein sequence ID" value="CAJ0598469.1"/>
    <property type="molecule type" value="Genomic_DNA"/>
</dbReference>
<name>A0AA36GUR0_CYLNA</name>
<protein>
    <submittedName>
        <fullName evidence="1">Uncharacterized protein</fullName>
    </submittedName>
</protein>
<comment type="caution">
    <text evidence="1">The sequence shown here is derived from an EMBL/GenBank/DDBJ whole genome shotgun (WGS) entry which is preliminary data.</text>
</comment>
<gene>
    <name evidence="1" type="ORF">CYNAS_LOCUS10452</name>
</gene>
<reference evidence="1" key="1">
    <citation type="submission" date="2023-07" db="EMBL/GenBank/DDBJ databases">
        <authorList>
            <consortium name="CYATHOMIX"/>
        </authorList>
    </citation>
    <scope>NUCLEOTIDE SEQUENCE</scope>
    <source>
        <strain evidence="1">N/A</strain>
    </source>
</reference>